<comment type="caution">
    <text evidence="2">The sequence shown here is derived from an EMBL/GenBank/DDBJ whole genome shotgun (WGS) entry which is preliminary data.</text>
</comment>
<evidence type="ECO:0000256" key="1">
    <source>
        <dbReference type="SAM" id="SignalP"/>
    </source>
</evidence>
<name>A0ABS5ZL73_9GAMM</name>
<feature type="chain" id="PRO_5046660698" evidence="1">
    <location>
        <begin position="24"/>
        <end position="504"/>
    </location>
</feature>
<evidence type="ECO:0000313" key="3">
    <source>
        <dbReference type="Proteomes" id="UP000690515"/>
    </source>
</evidence>
<organism evidence="2 3">
    <name type="scientific">Zooshikella harenae</name>
    <dbReference type="NCBI Taxonomy" id="2827238"/>
    <lineage>
        <taxon>Bacteria</taxon>
        <taxon>Pseudomonadati</taxon>
        <taxon>Pseudomonadota</taxon>
        <taxon>Gammaproteobacteria</taxon>
        <taxon>Oceanospirillales</taxon>
        <taxon>Zooshikellaceae</taxon>
        <taxon>Zooshikella</taxon>
    </lineage>
</organism>
<dbReference type="Proteomes" id="UP000690515">
    <property type="component" value="Unassembled WGS sequence"/>
</dbReference>
<dbReference type="RefSeq" id="WP_215822128.1">
    <property type="nucleotide sequence ID" value="NZ_JAGSOY010000110.1"/>
</dbReference>
<proteinExistence type="predicted"/>
<feature type="signal peptide" evidence="1">
    <location>
        <begin position="1"/>
        <end position="23"/>
    </location>
</feature>
<protein>
    <submittedName>
        <fullName evidence="2">Internalin</fullName>
    </submittedName>
</protein>
<reference evidence="2 3" key="1">
    <citation type="submission" date="2021-04" db="EMBL/GenBank/DDBJ databases">
        <authorList>
            <person name="Pira H."/>
            <person name="Risdian C."/>
            <person name="Wink J."/>
        </authorList>
    </citation>
    <scope>NUCLEOTIDE SEQUENCE [LARGE SCALE GENOMIC DNA]</scope>
    <source>
        <strain evidence="2 3">WH53</strain>
    </source>
</reference>
<sequence length="504" mass="56713">MKPILFSGLLVSTALSVISNAVAMDRELPFDHQPERSWSMMSERFGTKIPGLVNDHIQLGTAYDSTKEIFLNHQPVAGVERQNYGGVKFTVTYDQDTSYDEVLSMLNGSVDASVAINVVQVNAGAHIAKEAAESEYASSYTFSATATPKKRVLLPENANTGFVLSPVGDAIATQYQNQLAELAGDEFVTSIEYGSQLFVNMKVEFLNSRDKDNIGGYLGVDVAGGIVSVKGELDFLDEEVKKSVKITVRALQKGGNPIELLKVIPNNIITCSLENPKPCFDLFEEAIQYAKTDFQLQFDSLSDYNVVSYETTRYDRSTLDVKRLVPEYQEVSWQRDQIIYEMTDNYKRAIKDEQRASDLLASYYSWMPNEQRIKVEQIKQAAYNNAWLYYDIAKYCQEHPFGTECVDYWNNVKDTCASTAEEACIAEYDHSQLEVNSEVKSVRQCEVARQTATNNGLETEQQSIAYRNLRWAPVFVDNANPTDGILEWTPCEFALATYGDYFIN</sequence>
<gene>
    <name evidence="2" type="ORF">KCG35_22600</name>
</gene>
<dbReference type="EMBL" id="JAGSOY010000110">
    <property type="protein sequence ID" value="MBU2713847.1"/>
    <property type="molecule type" value="Genomic_DNA"/>
</dbReference>
<keyword evidence="3" id="KW-1185">Reference proteome</keyword>
<accession>A0ABS5ZL73</accession>
<keyword evidence="1" id="KW-0732">Signal</keyword>
<evidence type="ECO:0000313" key="2">
    <source>
        <dbReference type="EMBL" id="MBU2713847.1"/>
    </source>
</evidence>